<organism evidence="10 11">
    <name type="scientific">Pseudocercospora eumusae</name>
    <dbReference type="NCBI Taxonomy" id="321146"/>
    <lineage>
        <taxon>Eukaryota</taxon>
        <taxon>Fungi</taxon>
        <taxon>Dikarya</taxon>
        <taxon>Ascomycota</taxon>
        <taxon>Pezizomycotina</taxon>
        <taxon>Dothideomycetes</taxon>
        <taxon>Dothideomycetidae</taxon>
        <taxon>Mycosphaerellales</taxon>
        <taxon>Mycosphaerellaceae</taxon>
        <taxon>Pseudocercospora</taxon>
    </lineage>
</organism>
<gene>
    <name evidence="10" type="ORF">AC578_6311</name>
</gene>
<feature type="domain" description="Glycoside hydrolase family 20 catalytic" evidence="8">
    <location>
        <begin position="171"/>
        <end position="501"/>
    </location>
</feature>
<comment type="similarity">
    <text evidence="2">Belongs to the glycosyl hydrolase 20 family.</text>
</comment>
<evidence type="ECO:0000256" key="6">
    <source>
        <dbReference type="PIRSR" id="PIRSR625705-1"/>
    </source>
</evidence>
<dbReference type="GO" id="GO:0004563">
    <property type="term" value="F:beta-N-acetylhexosaminidase activity"/>
    <property type="evidence" value="ECO:0007669"/>
    <property type="project" value="UniProtKB-EC"/>
</dbReference>
<dbReference type="Pfam" id="PF02838">
    <property type="entry name" value="Glyco_hydro_20b"/>
    <property type="match status" value="1"/>
</dbReference>
<dbReference type="InterPro" id="IPR052764">
    <property type="entry name" value="GH20_Enzymes"/>
</dbReference>
<comment type="caution">
    <text evidence="10">The sequence shown here is derived from an EMBL/GenBank/DDBJ whole genome shotgun (WGS) entry which is preliminary data.</text>
</comment>
<dbReference type="Proteomes" id="UP000070133">
    <property type="component" value="Unassembled WGS sequence"/>
</dbReference>
<keyword evidence="7" id="KW-0732">Signal</keyword>
<dbReference type="PANTHER" id="PTHR43678">
    <property type="entry name" value="PUTATIVE (AFU_ORTHOLOGUE AFUA_2G00640)-RELATED"/>
    <property type="match status" value="1"/>
</dbReference>
<proteinExistence type="inferred from homology"/>
<dbReference type="OrthoDB" id="428480at2759"/>
<keyword evidence="11" id="KW-1185">Reference proteome</keyword>
<sequence length="712" mass="78738">MAMYKVVLSIFLLASSVSATLLGVPTVPFTGTGSHLDLKDVKTIVVDTAHGSAKDTNGQTLIPPTLDEFAKTFADDWSNIVGSKVSLKHDTIGSHGTIFLTIGNHTDFKDAAGRWTSEAYSLDVSSDGIKIVGASPLGVWWGTRSVLQQAALHDGVIEIGSGIDSPGWGTRGVMFDGGRHYYPPDFIIEMCNWMSFYKQNIFHLHLSDNLYNNVKIYSRERQLSLYARFRLWSEDEAVKGLNKHQNESYTRSDFDHMQSCCAARGVTIIPEIEAPGHALVFSQFNESLGLGDDLSLLNLTNPHSTEFMKTIWRTFLPWFQSKVVHIGADEYVDDSLGKTALAEVYNDFVNEINKYITGISGKEVRIWGTFPPQKNYTNNIDTAVSIQHWEFFEDNPYYDYIKNGYRVVNSDDHNYIVQKYSTSYPQQLNHTLIFHGNPAGGAFAPYIFDPNNATNNPPKDNPFVLGHLAAQWNDYGANTSTYLEAYHPWRAHLPALADKQWGGEITEDQYNQIYGTLQSSAPAQNLDRRVKSKTRTILSYNFADVKGNTVKDQSGNSYDAKTDCKASSDGALHIADGCTLMTPLTSKGGEYTLSFKVKQTSKVPGPILTGPDSELRSGNGTSEKVMMVSAGNAFALNYSLPVGEWVDAALVARGNQTFFRVGPQKEQEFLAIVGVNGERFAWAPISVVAPIQTMGGGEWEGDVKDVELVDHA</sequence>
<reference evidence="10 11" key="1">
    <citation type="submission" date="2015-07" db="EMBL/GenBank/DDBJ databases">
        <title>Comparative genomics of the Sigatoka disease complex on banana suggests a link between parallel evolutionary changes in Pseudocercospora fijiensis and Pseudocercospora eumusae and increased virulence on the banana host.</title>
        <authorList>
            <person name="Chang T.-C."/>
            <person name="Salvucci A."/>
            <person name="Crous P.W."/>
            <person name="Stergiopoulos I."/>
        </authorList>
    </citation>
    <scope>NUCLEOTIDE SEQUENCE [LARGE SCALE GENOMIC DNA]</scope>
    <source>
        <strain evidence="10 11">CBS 114824</strain>
    </source>
</reference>
<evidence type="ECO:0000256" key="1">
    <source>
        <dbReference type="ARBA" id="ARBA00001231"/>
    </source>
</evidence>
<dbReference type="AlphaFoldDB" id="A0A139H216"/>
<comment type="catalytic activity">
    <reaction evidence="1">
        <text>Hydrolysis of terminal non-reducing N-acetyl-D-hexosamine residues in N-acetyl-beta-D-hexosaminides.</text>
        <dbReference type="EC" id="3.2.1.52"/>
    </reaction>
</comment>
<dbReference type="InterPro" id="IPR015883">
    <property type="entry name" value="Glyco_hydro_20_cat"/>
</dbReference>
<feature type="signal peptide" evidence="7">
    <location>
        <begin position="1"/>
        <end position="19"/>
    </location>
</feature>
<keyword evidence="4" id="KW-0378">Hydrolase</keyword>
<accession>A0A139H216</accession>
<evidence type="ECO:0000313" key="11">
    <source>
        <dbReference type="Proteomes" id="UP000070133"/>
    </source>
</evidence>
<dbReference type="Pfam" id="PF00728">
    <property type="entry name" value="Glyco_hydro_20"/>
    <property type="match status" value="1"/>
</dbReference>
<dbReference type="Gene3D" id="3.30.379.10">
    <property type="entry name" value="Chitobiase/beta-hexosaminidase domain 2-like"/>
    <property type="match status" value="1"/>
</dbReference>
<dbReference type="SUPFAM" id="SSF55545">
    <property type="entry name" value="beta-N-acetylhexosaminidase-like domain"/>
    <property type="match status" value="1"/>
</dbReference>
<keyword evidence="5" id="KW-0326">Glycosidase</keyword>
<evidence type="ECO:0000256" key="3">
    <source>
        <dbReference type="ARBA" id="ARBA00012663"/>
    </source>
</evidence>
<feature type="active site" description="Proton donor" evidence="6">
    <location>
        <position position="330"/>
    </location>
</feature>
<dbReference type="InterPro" id="IPR015882">
    <property type="entry name" value="HEX_bac_N"/>
</dbReference>
<dbReference type="InterPro" id="IPR025705">
    <property type="entry name" value="Beta_hexosaminidase_sua/sub"/>
</dbReference>
<evidence type="ECO:0000259" key="8">
    <source>
        <dbReference type="Pfam" id="PF00728"/>
    </source>
</evidence>
<evidence type="ECO:0000259" key="9">
    <source>
        <dbReference type="Pfam" id="PF02838"/>
    </source>
</evidence>
<feature type="chain" id="PRO_5007806266" description="beta-N-acetylhexosaminidase" evidence="7">
    <location>
        <begin position="20"/>
        <end position="712"/>
    </location>
</feature>
<dbReference type="InterPro" id="IPR017853">
    <property type="entry name" value="GH"/>
</dbReference>
<dbReference type="EMBL" id="LFZN01000173">
    <property type="protein sequence ID" value="KXS96506.1"/>
    <property type="molecule type" value="Genomic_DNA"/>
</dbReference>
<dbReference type="Gene3D" id="3.20.20.80">
    <property type="entry name" value="Glycosidases"/>
    <property type="match status" value="1"/>
</dbReference>
<dbReference type="PRINTS" id="PR00738">
    <property type="entry name" value="GLHYDRLASE20"/>
</dbReference>
<dbReference type="CDD" id="cd06564">
    <property type="entry name" value="GH20_DspB_LnbB-like"/>
    <property type="match status" value="1"/>
</dbReference>
<dbReference type="PANTHER" id="PTHR43678:SF1">
    <property type="entry name" value="BETA-N-ACETYLHEXOSAMINIDASE"/>
    <property type="match status" value="1"/>
</dbReference>
<evidence type="ECO:0000313" key="10">
    <source>
        <dbReference type="EMBL" id="KXS96506.1"/>
    </source>
</evidence>
<name>A0A139H216_9PEZI</name>
<dbReference type="SUPFAM" id="SSF51445">
    <property type="entry name" value="(Trans)glycosidases"/>
    <property type="match status" value="1"/>
</dbReference>
<evidence type="ECO:0000256" key="2">
    <source>
        <dbReference type="ARBA" id="ARBA00006285"/>
    </source>
</evidence>
<evidence type="ECO:0000256" key="5">
    <source>
        <dbReference type="ARBA" id="ARBA00023295"/>
    </source>
</evidence>
<evidence type="ECO:0000256" key="4">
    <source>
        <dbReference type="ARBA" id="ARBA00022801"/>
    </source>
</evidence>
<dbReference type="STRING" id="321146.A0A139H216"/>
<dbReference type="EC" id="3.2.1.52" evidence="3"/>
<dbReference type="InterPro" id="IPR029018">
    <property type="entry name" value="Hex-like_dom2"/>
</dbReference>
<protein>
    <recommendedName>
        <fullName evidence="3">beta-N-acetylhexosaminidase</fullName>
        <ecNumber evidence="3">3.2.1.52</ecNumber>
    </recommendedName>
</protein>
<feature type="domain" description="Beta-hexosaminidase bacterial type N-terminal" evidence="9">
    <location>
        <begin position="89"/>
        <end position="148"/>
    </location>
</feature>
<evidence type="ECO:0000256" key="7">
    <source>
        <dbReference type="SAM" id="SignalP"/>
    </source>
</evidence>
<dbReference type="GO" id="GO:0005975">
    <property type="term" value="P:carbohydrate metabolic process"/>
    <property type="evidence" value="ECO:0007669"/>
    <property type="project" value="InterPro"/>
</dbReference>